<protein>
    <submittedName>
        <fullName evidence="9">FtsX-like permease family protein</fullName>
    </submittedName>
</protein>
<dbReference type="PANTHER" id="PTHR30572">
    <property type="entry name" value="MEMBRANE COMPONENT OF TRANSPORTER-RELATED"/>
    <property type="match status" value="1"/>
</dbReference>
<keyword evidence="2" id="KW-1003">Cell membrane</keyword>
<dbReference type="OrthoDB" id="1451596at2"/>
<keyword evidence="3 6" id="KW-0812">Transmembrane</keyword>
<sequence length="803" mass="88800">MLKNYFKTGWRYLLRHRLLSFLHVLCLTIGITFTLVVGIYVLGQYRINHSLRNIDDQYIIKSRWKSEGFGLDITTLGPLAKTLREEYPSLVADYYRYNPVTNVVSAGDKHFVEDVAIGDTSFIRMYGFPVSFGNADQPFPNNHSAVITESMALKLFGKKNAVDETISVHSTVQGDKQVYQVSAVIADIPYNSVTNLVGGDNYSVFVPTEGNLYFGFEDPAAGWNNPFEIGMIQLQPGVTPADLTIPCQQVLAKYTPENIQQNLTIELASVKDYYLNDNGGAARRMVAILSLSALFILLMAIINFVNISVVTSSQRLKEIGLRKVFGGAKQQLIIQFLGEALFLTALAALLSFPLYQLLRPVFNTILNTQLDSVLHFGWTVYAGMALLVLVTGLLAGIYPAFRLSSSPVTKAVKGRLDTAVGNFTLRKTMLTVQFTLGIALSIGTLIVSRQVNYIFSKDIGYRKDQVMVITAFPKQWDAAGVKQMMGVKQALTELAAVESASLSFEVPDGQPPNAFGMQQASGDGSEAMIYSIGVDQDYARTYGMTLLAGTCFAQSGGYIPNQVVLNESAVAALGLTPETAIHKKLRQIAGGTDVTIAGVVKDYHYSSLQEQIKPVAFFHVQDFLSYRFLSLKLRGSNVAESIKLVKQEWQKLLPDAPFEFTFMDDQFAALYQSELQLKRAADVATTLNFLIIALGIFGIVSFTLAKRTKEIAVRKVLGAELRHLTLLIVKDYTRLIIIANLIAWPLTYWVANKWLEGYSYRIGQGVGEYLLVCLLVFVLAYGLIIGLCVQANRANPVDSLRDE</sequence>
<evidence type="ECO:0000256" key="6">
    <source>
        <dbReference type="SAM" id="Phobius"/>
    </source>
</evidence>
<evidence type="ECO:0000256" key="2">
    <source>
        <dbReference type="ARBA" id="ARBA00022475"/>
    </source>
</evidence>
<organism evidence="9 10">
    <name type="scientific">Parapedobacter indicus</name>
    <dbReference type="NCBI Taxonomy" id="1477437"/>
    <lineage>
        <taxon>Bacteria</taxon>
        <taxon>Pseudomonadati</taxon>
        <taxon>Bacteroidota</taxon>
        <taxon>Sphingobacteriia</taxon>
        <taxon>Sphingobacteriales</taxon>
        <taxon>Sphingobacteriaceae</taxon>
        <taxon>Parapedobacter</taxon>
    </lineage>
</organism>
<dbReference type="Pfam" id="PF12704">
    <property type="entry name" value="MacB_PCD"/>
    <property type="match status" value="2"/>
</dbReference>
<dbReference type="STRING" id="1477437.SAMN05444682_103316"/>
<evidence type="ECO:0000259" key="8">
    <source>
        <dbReference type="Pfam" id="PF12704"/>
    </source>
</evidence>
<proteinExistence type="predicted"/>
<dbReference type="EMBL" id="FOQO01000003">
    <property type="protein sequence ID" value="SFI33709.1"/>
    <property type="molecule type" value="Genomic_DNA"/>
</dbReference>
<feature type="transmembrane region" description="Helical" evidence="6">
    <location>
        <begin position="21"/>
        <end position="43"/>
    </location>
</feature>
<feature type="domain" description="ABC3 transporter permease C-terminal" evidence="7">
    <location>
        <begin position="292"/>
        <end position="407"/>
    </location>
</feature>
<feature type="domain" description="MacB-like periplasmic core" evidence="8">
    <location>
        <begin position="435"/>
        <end position="634"/>
    </location>
</feature>
<feature type="domain" description="ABC3 transporter permease C-terminal" evidence="7">
    <location>
        <begin position="687"/>
        <end position="788"/>
    </location>
</feature>
<feature type="transmembrane region" description="Helical" evidence="6">
    <location>
        <begin position="687"/>
        <end position="705"/>
    </location>
</feature>
<accession>A0A1I3HDJ8</accession>
<evidence type="ECO:0000256" key="1">
    <source>
        <dbReference type="ARBA" id="ARBA00004651"/>
    </source>
</evidence>
<dbReference type="GO" id="GO:0022857">
    <property type="term" value="F:transmembrane transporter activity"/>
    <property type="evidence" value="ECO:0007669"/>
    <property type="project" value="TreeGrafter"/>
</dbReference>
<keyword evidence="10" id="KW-1185">Reference proteome</keyword>
<evidence type="ECO:0000259" key="7">
    <source>
        <dbReference type="Pfam" id="PF02687"/>
    </source>
</evidence>
<comment type="subcellular location">
    <subcellularLocation>
        <location evidence="1">Cell membrane</location>
        <topology evidence="1">Multi-pass membrane protein</topology>
    </subcellularLocation>
</comment>
<feature type="transmembrane region" description="Helical" evidence="6">
    <location>
        <begin position="332"/>
        <end position="358"/>
    </location>
</feature>
<dbReference type="PANTHER" id="PTHR30572:SF18">
    <property type="entry name" value="ABC-TYPE MACROLIDE FAMILY EXPORT SYSTEM PERMEASE COMPONENT 2"/>
    <property type="match status" value="1"/>
</dbReference>
<evidence type="ECO:0000256" key="5">
    <source>
        <dbReference type="ARBA" id="ARBA00023136"/>
    </source>
</evidence>
<feature type="domain" description="MacB-like periplasmic core" evidence="8">
    <location>
        <begin position="20"/>
        <end position="241"/>
    </location>
</feature>
<feature type="transmembrane region" description="Helical" evidence="6">
    <location>
        <begin position="430"/>
        <end position="448"/>
    </location>
</feature>
<reference evidence="9 10" key="1">
    <citation type="submission" date="2016-10" db="EMBL/GenBank/DDBJ databases">
        <authorList>
            <person name="de Groot N.N."/>
        </authorList>
    </citation>
    <scope>NUCLEOTIDE SEQUENCE [LARGE SCALE GENOMIC DNA]</scope>
    <source>
        <strain evidence="9 10">RK1</strain>
    </source>
</reference>
<keyword evidence="5 6" id="KW-0472">Membrane</keyword>
<evidence type="ECO:0000313" key="9">
    <source>
        <dbReference type="EMBL" id="SFI33709.1"/>
    </source>
</evidence>
<feature type="transmembrane region" description="Helical" evidence="6">
    <location>
        <begin position="285"/>
        <end position="311"/>
    </location>
</feature>
<feature type="transmembrane region" description="Helical" evidence="6">
    <location>
        <begin position="732"/>
        <end position="749"/>
    </location>
</feature>
<dbReference type="Proteomes" id="UP000198670">
    <property type="component" value="Unassembled WGS sequence"/>
</dbReference>
<name>A0A1I3HDJ8_9SPHI</name>
<dbReference type="Pfam" id="PF02687">
    <property type="entry name" value="FtsX"/>
    <property type="match status" value="2"/>
</dbReference>
<gene>
    <name evidence="9" type="ORF">SAMN05444682_103316</name>
</gene>
<dbReference type="AlphaFoldDB" id="A0A1I3HDJ8"/>
<feature type="transmembrane region" description="Helical" evidence="6">
    <location>
        <begin position="769"/>
        <end position="789"/>
    </location>
</feature>
<dbReference type="InterPro" id="IPR025857">
    <property type="entry name" value="MacB_PCD"/>
</dbReference>
<dbReference type="InterPro" id="IPR050250">
    <property type="entry name" value="Macrolide_Exporter_MacB"/>
</dbReference>
<feature type="transmembrane region" description="Helical" evidence="6">
    <location>
        <begin position="378"/>
        <end position="401"/>
    </location>
</feature>
<dbReference type="RefSeq" id="WP_090626091.1">
    <property type="nucleotide sequence ID" value="NZ_FOQO01000003.1"/>
</dbReference>
<evidence type="ECO:0000256" key="3">
    <source>
        <dbReference type="ARBA" id="ARBA00022692"/>
    </source>
</evidence>
<dbReference type="InterPro" id="IPR003838">
    <property type="entry name" value="ABC3_permease_C"/>
</dbReference>
<evidence type="ECO:0000256" key="4">
    <source>
        <dbReference type="ARBA" id="ARBA00022989"/>
    </source>
</evidence>
<evidence type="ECO:0000313" key="10">
    <source>
        <dbReference type="Proteomes" id="UP000198670"/>
    </source>
</evidence>
<dbReference type="GO" id="GO:0005886">
    <property type="term" value="C:plasma membrane"/>
    <property type="evidence" value="ECO:0007669"/>
    <property type="project" value="UniProtKB-SubCell"/>
</dbReference>
<keyword evidence="4 6" id="KW-1133">Transmembrane helix</keyword>